<feature type="transmembrane region" description="Helical" evidence="1">
    <location>
        <begin position="194"/>
        <end position="215"/>
    </location>
</feature>
<dbReference type="AlphaFoldDB" id="F0SZL8"/>
<keyword evidence="1" id="KW-1133">Transmembrane helix</keyword>
<dbReference type="STRING" id="645991.Sgly_1807"/>
<dbReference type="EMBL" id="CP002547">
    <property type="protein sequence ID" value="ADY56104.1"/>
    <property type="molecule type" value="Genomic_DNA"/>
</dbReference>
<dbReference type="RefSeq" id="WP_013624972.1">
    <property type="nucleotide sequence ID" value="NC_015172.1"/>
</dbReference>
<accession>F0SZL8</accession>
<keyword evidence="3" id="KW-1185">Reference proteome</keyword>
<keyword evidence="1" id="KW-0472">Membrane</keyword>
<dbReference type="KEGG" id="sgy:Sgly_1807"/>
<feature type="transmembrane region" description="Helical" evidence="1">
    <location>
        <begin position="161"/>
        <end position="182"/>
    </location>
</feature>
<proteinExistence type="predicted"/>
<evidence type="ECO:0000256" key="1">
    <source>
        <dbReference type="SAM" id="Phobius"/>
    </source>
</evidence>
<feature type="transmembrane region" description="Helical" evidence="1">
    <location>
        <begin position="58"/>
        <end position="80"/>
    </location>
</feature>
<evidence type="ECO:0000313" key="2">
    <source>
        <dbReference type="EMBL" id="ADY56104.1"/>
    </source>
</evidence>
<feature type="transmembrane region" description="Helical" evidence="1">
    <location>
        <begin position="235"/>
        <end position="255"/>
    </location>
</feature>
<keyword evidence="1" id="KW-0812">Transmembrane</keyword>
<dbReference type="eggNOG" id="ENOG50340T0">
    <property type="taxonomic scope" value="Bacteria"/>
</dbReference>
<protein>
    <submittedName>
        <fullName evidence="2">Uncharacterized protein</fullName>
    </submittedName>
</protein>
<sequence length="261" mass="29995">MLIKLTKYELLKKWKASRYFLIGYLFLAFVLILLMKLYLWNNNLSEIINQNSGQQLSFLFVCSVILFFTATLILSMYPFFESIYRFERDLSGKQSVLELMIPIISWKKILSKLIATICAAIVCLTLVGFSIFAAVFIIGNFNQSVINLILNHLSLNQFKSIVAVGYLTFLILEIYMLFFFCIATSKSFSHKKRFAVPIGIGVFILSVVIIGNIGLQMEKIPIHTYHILGINYSLSSLFFDILMFIGLLMGTSWLMEKRIEH</sequence>
<dbReference type="Proteomes" id="UP000007488">
    <property type="component" value="Chromosome"/>
</dbReference>
<gene>
    <name evidence="2" type="ordered locus">Sgly_1807</name>
</gene>
<organism evidence="2 3">
    <name type="scientific">Syntrophobotulus glycolicus (strain DSM 8271 / FlGlyR)</name>
    <dbReference type="NCBI Taxonomy" id="645991"/>
    <lineage>
        <taxon>Bacteria</taxon>
        <taxon>Bacillati</taxon>
        <taxon>Bacillota</taxon>
        <taxon>Clostridia</taxon>
        <taxon>Eubacteriales</taxon>
        <taxon>Desulfitobacteriaceae</taxon>
        <taxon>Syntrophobotulus</taxon>
    </lineage>
</organism>
<reference evidence="2 3" key="1">
    <citation type="journal article" date="2011" name="Stand. Genomic Sci.">
        <title>Complete genome sequence of Syntrophobotulus glycolicus type strain (FlGlyR).</title>
        <authorList>
            <person name="Han C."/>
            <person name="Mwirichia R."/>
            <person name="Chertkov O."/>
            <person name="Held B."/>
            <person name="Lapidus A."/>
            <person name="Nolan M."/>
            <person name="Lucas S."/>
            <person name="Hammon N."/>
            <person name="Deshpande S."/>
            <person name="Cheng J.F."/>
            <person name="Tapia R."/>
            <person name="Goodwin L."/>
            <person name="Pitluck S."/>
            <person name="Huntemann M."/>
            <person name="Liolios K."/>
            <person name="Ivanova N."/>
            <person name="Pagani I."/>
            <person name="Mavromatis K."/>
            <person name="Ovchinikova G."/>
            <person name="Pati A."/>
            <person name="Chen A."/>
            <person name="Palaniappan K."/>
            <person name="Land M."/>
            <person name="Hauser L."/>
            <person name="Brambilla E.M."/>
            <person name="Rohde M."/>
            <person name="Spring S."/>
            <person name="Sikorski J."/>
            <person name="Goker M."/>
            <person name="Woyke T."/>
            <person name="Bristow J."/>
            <person name="Eisen J.A."/>
            <person name="Markowitz V."/>
            <person name="Hugenholtz P."/>
            <person name="Kyrpides N.C."/>
            <person name="Klenk H.P."/>
            <person name="Detter J.C."/>
        </authorList>
    </citation>
    <scope>NUCLEOTIDE SEQUENCE [LARGE SCALE GENOMIC DNA]</scope>
    <source>
        <strain evidence="3">DSM 8271 / FlGlyR</strain>
    </source>
</reference>
<evidence type="ECO:0000313" key="3">
    <source>
        <dbReference type="Proteomes" id="UP000007488"/>
    </source>
</evidence>
<dbReference type="OrthoDB" id="2084325at2"/>
<feature type="transmembrane region" description="Helical" evidence="1">
    <location>
        <begin position="113"/>
        <end position="141"/>
    </location>
</feature>
<dbReference type="HOGENOM" id="CLU_1065308_0_0_9"/>
<reference evidence="3" key="2">
    <citation type="submission" date="2011-02" db="EMBL/GenBank/DDBJ databases">
        <title>The complete genome of Syntrophobotulus glycolicus DSM 8271.</title>
        <authorList>
            <person name="Lucas S."/>
            <person name="Copeland A."/>
            <person name="Lapidus A."/>
            <person name="Bruce D."/>
            <person name="Goodwin L."/>
            <person name="Pitluck S."/>
            <person name="Kyrpides N."/>
            <person name="Mavromatis K."/>
            <person name="Pagani I."/>
            <person name="Ivanova N."/>
            <person name="Mikhailova N."/>
            <person name="Chertkov O."/>
            <person name="Held B."/>
            <person name="Detter J.C."/>
            <person name="Tapia R."/>
            <person name="Han C."/>
            <person name="Land M."/>
            <person name="Hauser L."/>
            <person name="Markowitz V."/>
            <person name="Cheng J.-F."/>
            <person name="Hugenholtz P."/>
            <person name="Woyke T."/>
            <person name="Wu D."/>
            <person name="Spring S."/>
            <person name="Schroeder M."/>
            <person name="Brambilla E."/>
            <person name="Klenk H.-P."/>
            <person name="Eisen J.A."/>
        </authorList>
    </citation>
    <scope>NUCLEOTIDE SEQUENCE [LARGE SCALE GENOMIC DNA]</scope>
    <source>
        <strain evidence="3">DSM 8271 / FlGlyR</strain>
    </source>
</reference>
<feature type="transmembrane region" description="Helical" evidence="1">
    <location>
        <begin position="21"/>
        <end position="38"/>
    </location>
</feature>
<name>F0SZL8_SYNGF</name>